<reference evidence="3 4" key="1">
    <citation type="submission" date="2019-08" db="EMBL/GenBank/DDBJ databases">
        <title>Deep-cultivation of Planctomycetes and their phenomic and genomic characterization uncovers novel biology.</title>
        <authorList>
            <person name="Wiegand S."/>
            <person name="Jogler M."/>
            <person name="Boedeker C."/>
            <person name="Pinto D."/>
            <person name="Vollmers J."/>
            <person name="Rivas-Marin E."/>
            <person name="Kohn T."/>
            <person name="Peeters S.H."/>
            <person name="Heuer A."/>
            <person name="Rast P."/>
            <person name="Oberbeckmann S."/>
            <person name="Bunk B."/>
            <person name="Jeske O."/>
            <person name="Meyerdierks A."/>
            <person name="Storesund J.E."/>
            <person name="Kallscheuer N."/>
            <person name="Luecker S."/>
            <person name="Lage O.M."/>
            <person name="Pohl T."/>
            <person name="Merkel B.J."/>
            <person name="Hornburger P."/>
            <person name="Mueller R.-W."/>
            <person name="Bruemmer F."/>
            <person name="Labrenz M."/>
            <person name="Spormann A.M."/>
            <person name="Op den Camp H."/>
            <person name="Overmann J."/>
            <person name="Amann R."/>
            <person name="Jetten M.S.M."/>
            <person name="Mascher T."/>
            <person name="Medema M.H."/>
            <person name="Devos D.P."/>
            <person name="Kaster A.-K."/>
            <person name="Ovreas L."/>
            <person name="Rohde M."/>
            <person name="Galperin M.Y."/>
            <person name="Jogler C."/>
        </authorList>
    </citation>
    <scope>NUCLEOTIDE SEQUENCE [LARGE SCALE GENOMIC DNA]</scope>
    <source>
        <strain evidence="3 4">DSM 8797</strain>
    </source>
</reference>
<feature type="transmembrane region" description="Helical" evidence="1">
    <location>
        <begin position="506"/>
        <end position="527"/>
    </location>
</feature>
<dbReference type="Pfam" id="PF01926">
    <property type="entry name" value="MMR_HSR1"/>
    <property type="match status" value="1"/>
</dbReference>
<dbReference type="GeneID" id="98648117"/>
<proteinExistence type="predicted"/>
<dbReference type="RefSeq" id="WP_157159015.1">
    <property type="nucleotide sequence ID" value="NZ_CP042910.1"/>
</dbReference>
<feature type="domain" description="G" evidence="2">
    <location>
        <begin position="62"/>
        <end position="175"/>
    </location>
</feature>
<accession>A0ABX5YQ16</accession>
<dbReference type="Gene3D" id="3.40.50.300">
    <property type="entry name" value="P-loop containing nucleotide triphosphate hydrolases"/>
    <property type="match status" value="1"/>
</dbReference>
<dbReference type="CDD" id="cd00882">
    <property type="entry name" value="Ras_like_GTPase"/>
    <property type="match status" value="1"/>
</dbReference>
<evidence type="ECO:0000256" key="1">
    <source>
        <dbReference type="SAM" id="Phobius"/>
    </source>
</evidence>
<evidence type="ECO:0000313" key="3">
    <source>
        <dbReference type="EMBL" id="QEG17733.1"/>
    </source>
</evidence>
<dbReference type="Proteomes" id="UP000322887">
    <property type="component" value="Chromosome"/>
</dbReference>
<evidence type="ECO:0000259" key="2">
    <source>
        <dbReference type="Pfam" id="PF01926"/>
    </source>
</evidence>
<dbReference type="EMBL" id="CP042910">
    <property type="protein sequence ID" value="QEG17733.1"/>
    <property type="molecule type" value="Genomic_DNA"/>
</dbReference>
<name>A0ABX5YQ16_9PLAN</name>
<keyword evidence="1" id="KW-1133">Transmembrane helix</keyword>
<dbReference type="SUPFAM" id="SSF52540">
    <property type="entry name" value="P-loop containing nucleoside triphosphate hydrolases"/>
    <property type="match status" value="1"/>
</dbReference>
<dbReference type="InterPro" id="IPR027417">
    <property type="entry name" value="P-loop_NTPase"/>
</dbReference>
<evidence type="ECO:0000313" key="4">
    <source>
        <dbReference type="Proteomes" id="UP000322887"/>
    </source>
</evidence>
<protein>
    <recommendedName>
        <fullName evidence="2">G domain-containing protein</fullName>
    </recommendedName>
</protein>
<keyword evidence="4" id="KW-1185">Reference proteome</keyword>
<sequence length="611" mass="69048">MPTSELAQIEMLAAVDNLIHQLKQWSEQQTHWKTAQQCQAVIQQLLPRLGMLRVRLESPLVIATFGGTGTGKSSLVNALIGSYCTSSGRQRPTTTKPVLIAHPETDLDRLGLDLSQFQVEQKKLDQLQNIILIDCPDPDTSESNFEENNLTRLQHIIPLCDILLYTSTQQKYRSARVSEELIEAAIGRRLIFVQTHAGLDEDIREDWKQQLSQQFEVPEIFFVDSVKALEDQLADRTPDPDFAALQNILSSQLGKSERLQVRRANLLELMQNAIDHCAGKIKNALPAVQELESFLKQQQAVLTQQMSQELRTELLVSRNLWERRLLSCVSDSWGSSPFSLMLRLYNGLGNLVASASLFRARNSAQVALIGALQGARWLGNRQQEQAADDRLKRIGSFGLDDNKLRESQLLIDGYTQAAGLNPPEGHQIGSLESLQTEAAHVEEQFLNDAGTKIDSIITRLTHKNSGWFTRCVYETLFLALVVYALARIGKNFFYDSFLDESNILAIDFYVTAGVIFLIWTGFLVMMFTRKLKRGLEQEINQLADHLAKTRLSHGLFPHLERECRQIYSQQHSLERMQGEVHQLRSEIASSRILGSWKVNEPIKHIGSQATH</sequence>
<keyword evidence="1" id="KW-0472">Membrane</keyword>
<dbReference type="InterPro" id="IPR006073">
    <property type="entry name" value="GTP-bd"/>
</dbReference>
<gene>
    <name evidence="3" type="ORF">GmarT_36150</name>
</gene>
<feature type="transmembrane region" description="Helical" evidence="1">
    <location>
        <begin position="467"/>
        <end position="486"/>
    </location>
</feature>
<keyword evidence="1" id="KW-0812">Transmembrane</keyword>
<organism evidence="3 4">
    <name type="scientific">Gimesia maris</name>
    <dbReference type="NCBI Taxonomy" id="122"/>
    <lineage>
        <taxon>Bacteria</taxon>
        <taxon>Pseudomonadati</taxon>
        <taxon>Planctomycetota</taxon>
        <taxon>Planctomycetia</taxon>
        <taxon>Planctomycetales</taxon>
        <taxon>Planctomycetaceae</taxon>
        <taxon>Gimesia</taxon>
    </lineage>
</organism>